<dbReference type="EMBL" id="JAGSPN010000005">
    <property type="protein sequence ID" value="MBR7782116.1"/>
    <property type="molecule type" value="Genomic_DNA"/>
</dbReference>
<gene>
    <name evidence="2" type="ORF">KDM89_08190</name>
</gene>
<dbReference type="Gene3D" id="3.40.50.300">
    <property type="entry name" value="P-loop containing nucleotide triphosphate hydrolases"/>
    <property type="match status" value="1"/>
</dbReference>
<protein>
    <submittedName>
        <fullName evidence="2">TniB family NTP-binding protein</fullName>
    </submittedName>
</protein>
<organism evidence="2 3">
    <name type="scientific">Undibacterium luofuense</name>
    <dbReference type="NCBI Taxonomy" id="2828733"/>
    <lineage>
        <taxon>Bacteria</taxon>
        <taxon>Pseudomonadati</taxon>
        <taxon>Pseudomonadota</taxon>
        <taxon>Betaproteobacteria</taxon>
        <taxon>Burkholderiales</taxon>
        <taxon>Oxalobacteraceae</taxon>
        <taxon>Undibacterium</taxon>
    </lineage>
</organism>
<dbReference type="Proteomes" id="UP000680067">
    <property type="component" value="Unassembled WGS sequence"/>
</dbReference>
<dbReference type="RefSeq" id="WP_212687464.1">
    <property type="nucleotide sequence ID" value="NZ_JAGSPN010000005.1"/>
</dbReference>
<comment type="caution">
    <text evidence="2">The sequence shown here is derived from an EMBL/GenBank/DDBJ whole genome shotgun (WGS) entry which is preliminary data.</text>
</comment>
<keyword evidence="3" id="KW-1185">Reference proteome</keyword>
<evidence type="ECO:0000313" key="3">
    <source>
        <dbReference type="Proteomes" id="UP000680067"/>
    </source>
</evidence>
<dbReference type="Pfam" id="PF05621">
    <property type="entry name" value="TniB"/>
    <property type="match status" value="1"/>
</dbReference>
<dbReference type="SMART" id="SM00382">
    <property type="entry name" value="AAA"/>
    <property type="match status" value="1"/>
</dbReference>
<accession>A0A941DQ94</accession>
<dbReference type="InterPro" id="IPR008868">
    <property type="entry name" value="TniB"/>
</dbReference>
<dbReference type="AlphaFoldDB" id="A0A941DQ94"/>
<name>A0A941DQ94_9BURK</name>
<feature type="domain" description="AAA+ ATPase" evidence="1">
    <location>
        <begin position="46"/>
        <end position="179"/>
    </location>
</feature>
<evidence type="ECO:0000259" key="1">
    <source>
        <dbReference type="SMART" id="SM00382"/>
    </source>
</evidence>
<dbReference type="SUPFAM" id="SSF52540">
    <property type="entry name" value="P-loop containing nucleoside triphosphate hydrolases"/>
    <property type="match status" value="1"/>
</dbReference>
<dbReference type="InterPro" id="IPR027417">
    <property type="entry name" value="P-loop_NTPase"/>
</dbReference>
<proteinExistence type="predicted"/>
<evidence type="ECO:0000313" key="2">
    <source>
        <dbReference type="EMBL" id="MBR7782116.1"/>
    </source>
</evidence>
<sequence>MKEYHVNDDFYAHLRECENHLIPHKNFAKVVKRLEYVMEVSVHGAESRHTLLVGESGAGKTWIARYLQFIYPANRQDGNMVMPILYVETPAVPTLKGLAEAILVSLGDPIFYRGTASDKRRRALEFMRECKVQLIIFDEFQHFYDHGRNQSLLAVADWLKLFIEDANRPCLLMGLPRCENILHVNEQLRRRFSTRLELSAFSIDSENGEIEFRSLLKEMEITFSKKKTSGLAEVDLARRIYFACNGLIGYLKKLLIGAFEIMISENKISLDCHLLEQAFVQEIWRDGVGVLNPFNDKFKFRRLNQQGEPFSGDTSTFTKLNSRRR</sequence>
<dbReference type="InterPro" id="IPR003593">
    <property type="entry name" value="AAA+_ATPase"/>
</dbReference>
<reference evidence="2" key="1">
    <citation type="submission" date="2021-04" db="EMBL/GenBank/DDBJ databases">
        <title>novel species isolated from subtropical streams in China.</title>
        <authorList>
            <person name="Lu H."/>
        </authorList>
    </citation>
    <scope>NUCLEOTIDE SEQUENCE</scope>
    <source>
        <strain evidence="2">LFS511W</strain>
    </source>
</reference>